<proteinExistence type="predicted"/>
<dbReference type="SUPFAM" id="SSF103473">
    <property type="entry name" value="MFS general substrate transporter"/>
    <property type="match status" value="1"/>
</dbReference>
<dbReference type="Pfam" id="PF07690">
    <property type="entry name" value="MFS_1"/>
    <property type="match status" value="1"/>
</dbReference>
<dbReference type="Proteomes" id="UP000077927">
    <property type="component" value="Chromosome 2"/>
</dbReference>
<feature type="transmembrane region" description="Helical" evidence="4">
    <location>
        <begin position="261"/>
        <end position="283"/>
    </location>
</feature>
<reference evidence="6 7" key="1">
    <citation type="submission" date="2015-09" db="EMBL/GenBank/DDBJ databases">
        <authorList>
            <person name="Xu Y."/>
            <person name="Nagy A."/>
            <person name="Liu N.T."/>
            <person name="Nou X."/>
        </authorList>
    </citation>
    <scope>NUCLEOTIDE SEQUENCE [LARGE SCALE GENOMIC DNA]</scope>
    <source>
        <strain evidence="6 7">FC1138</strain>
    </source>
</reference>
<feature type="transmembrane region" description="Helical" evidence="4">
    <location>
        <begin position="226"/>
        <end position="249"/>
    </location>
</feature>
<feature type="transmembrane region" description="Helical" evidence="4">
    <location>
        <begin position="295"/>
        <end position="315"/>
    </location>
</feature>
<dbReference type="CDD" id="cd17339">
    <property type="entry name" value="MFS_NIMT_CynX_like"/>
    <property type="match status" value="1"/>
</dbReference>
<evidence type="ECO:0000256" key="2">
    <source>
        <dbReference type="ARBA" id="ARBA00022989"/>
    </source>
</evidence>
<keyword evidence="3 4" id="KW-0472">Membrane</keyword>
<dbReference type="PANTHER" id="PTHR23523:SF2">
    <property type="entry name" value="2-NITROIMIDAZOLE TRANSPORTER"/>
    <property type="match status" value="1"/>
</dbReference>
<evidence type="ECO:0000313" key="7">
    <source>
        <dbReference type="Proteomes" id="UP000077927"/>
    </source>
</evidence>
<feature type="transmembrane region" description="Helical" evidence="4">
    <location>
        <begin position="63"/>
        <end position="86"/>
    </location>
</feature>
<dbReference type="PROSITE" id="PS50850">
    <property type="entry name" value="MFS"/>
    <property type="match status" value="1"/>
</dbReference>
<dbReference type="InterPro" id="IPR036259">
    <property type="entry name" value="MFS_trans_sf"/>
</dbReference>
<feature type="transmembrane region" description="Helical" evidence="4">
    <location>
        <begin position="121"/>
        <end position="143"/>
    </location>
</feature>
<organism evidence="6 7">
    <name type="scientific">Ralstonia insidiosa</name>
    <dbReference type="NCBI Taxonomy" id="190721"/>
    <lineage>
        <taxon>Bacteria</taxon>
        <taxon>Pseudomonadati</taxon>
        <taxon>Pseudomonadota</taxon>
        <taxon>Betaproteobacteria</taxon>
        <taxon>Burkholderiales</taxon>
        <taxon>Burkholderiaceae</taxon>
        <taxon>Ralstonia</taxon>
    </lineage>
</organism>
<keyword evidence="2 4" id="KW-1133">Transmembrane helix</keyword>
<feature type="transmembrane region" description="Helical" evidence="4">
    <location>
        <begin position="155"/>
        <end position="180"/>
    </location>
</feature>
<dbReference type="GO" id="GO:0022857">
    <property type="term" value="F:transmembrane transporter activity"/>
    <property type="evidence" value="ECO:0007669"/>
    <property type="project" value="InterPro"/>
</dbReference>
<dbReference type="AlphaFoldDB" id="A0AAC9BK07"/>
<evidence type="ECO:0000313" key="6">
    <source>
        <dbReference type="EMBL" id="ANH75608.1"/>
    </source>
</evidence>
<evidence type="ECO:0000259" key="5">
    <source>
        <dbReference type="PROSITE" id="PS50850"/>
    </source>
</evidence>
<dbReference type="InterPro" id="IPR011701">
    <property type="entry name" value="MFS"/>
</dbReference>
<dbReference type="RefSeq" id="WP_031329061.1">
    <property type="nucleotide sequence ID" value="NZ_CP012606.1"/>
</dbReference>
<dbReference type="KEGG" id="rin:ACS15_4675"/>
<feature type="transmembrane region" description="Helical" evidence="4">
    <location>
        <begin position="321"/>
        <end position="341"/>
    </location>
</feature>
<evidence type="ECO:0000256" key="1">
    <source>
        <dbReference type="ARBA" id="ARBA00022692"/>
    </source>
</evidence>
<feature type="transmembrane region" description="Helical" evidence="4">
    <location>
        <begin position="186"/>
        <end position="205"/>
    </location>
</feature>
<dbReference type="EMBL" id="CP012606">
    <property type="protein sequence ID" value="ANH75608.1"/>
    <property type="molecule type" value="Genomic_DNA"/>
</dbReference>
<feature type="transmembrane region" description="Helical" evidence="4">
    <location>
        <begin position="348"/>
        <end position="371"/>
    </location>
</feature>
<sequence length="412" mass="42242">MSQSPHSPHSPQSPAATHNATVHNSAGALILLVVGLVLVGVNLRPALSSLSPVLKQVAAGTGLSGATAGLLTTLPVLCLGLFAPAAAVLARRFGAERAVGGLLIALAAGIALRSAGGVAPLFIGTLAAGACIGVTGILLPGIVKRDFGRQADLMTGVYTMALCFGAAVAAGASAPLSAWLGGWQPALAFWALPALLAFVGWWPHMRHAHGKGSAARLERVSLWNKPIAWQVTLHMGLQSSLAYCVFGWLPVILQDRGLSAVQSGVVVAVSILVQLITALGGPFVARLGRDQRPAVVLMMLMCWAGLIGCLCAPLSTLWWWAVLLGLGQGGNFSVALSLIVLRSADARVAASLSAMTQGIGYTMAAAGPYLMGVLHDLTGSWAVIGWLFSAIALASIVMGSLAGRNRTLRAGE</sequence>
<dbReference type="PANTHER" id="PTHR23523">
    <property type="match status" value="1"/>
</dbReference>
<feature type="transmembrane region" description="Helical" evidence="4">
    <location>
        <begin position="98"/>
        <end position="115"/>
    </location>
</feature>
<protein>
    <submittedName>
        <fullName evidence="6">Major Facilitator Superfamily protein</fullName>
    </submittedName>
</protein>
<feature type="domain" description="Major facilitator superfamily (MFS) profile" evidence="5">
    <location>
        <begin position="224"/>
        <end position="412"/>
    </location>
</feature>
<gene>
    <name evidence="6" type="ORF">ACS15_4675</name>
</gene>
<dbReference type="InterPro" id="IPR020846">
    <property type="entry name" value="MFS_dom"/>
</dbReference>
<feature type="transmembrane region" description="Helical" evidence="4">
    <location>
        <begin position="21"/>
        <end position="43"/>
    </location>
</feature>
<dbReference type="Gene3D" id="1.20.1250.20">
    <property type="entry name" value="MFS general substrate transporter like domains"/>
    <property type="match status" value="1"/>
</dbReference>
<evidence type="ECO:0000256" key="3">
    <source>
        <dbReference type="ARBA" id="ARBA00023136"/>
    </source>
</evidence>
<dbReference type="InterPro" id="IPR052524">
    <property type="entry name" value="MFS_Cyanate_Porter"/>
</dbReference>
<name>A0AAC9BK07_9RALS</name>
<keyword evidence="1 4" id="KW-0812">Transmembrane</keyword>
<accession>A0AAC9BK07</accession>
<feature type="transmembrane region" description="Helical" evidence="4">
    <location>
        <begin position="383"/>
        <end position="403"/>
    </location>
</feature>
<evidence type="ECO:0000256" key="4">
    <source>
        <dbReference type="SAM" id="Phobius"/>
    </source>
</evidence>